<dbReference type="Gene3D" id="1.25.40.20">
    <property type="entry name" value="Ankyrin repeat-containing domain"/>
    <property type="match status" value="1"/>
</dbReference>
<keyword evidence="1" id="KW-0040">ANK repeat</keyword>
<dbReference type="PROSITE" id="PS50297">
    <property type="entry name" value="ANK_REP_REGION"/>
    <property type="match status" value="1"/>
</dbReference>
<sequence length="36" mass="3726">MAAEKGHKGVVEILLNGGADVNAVESLNGMNSLCKR</sequence>
<dbReference type="InterPro" id="IPR036770">
    <property type="entry name" value="Ankyrin_rpt-contain_sf"/>
</dbReference>
<name>A0AAU7YJT0_9RICK</name>
<dbReference type="PROSITE" id="PS50088">
    <property type="entry name" value="ANK_REPEAT"/>
    <property type="match status" value="1"/>
</dbReference>
<accession>A0AAU7YJT0</accession>
<dbReference type="EMBL" id="CP158586">
    <property type="protein sequence ID" value="XCA33059.1"/>
    <property type="molecule type" value="Genomic_DNA"/>
</dbReference>
<dbReference type="AlphaFoldDB" id="A0AAU7YJT0"/>
<evidence type="ECO:0000256" key="1">
    <source>
        <dbReference type="PROSITE-ProRule" id="PRU00023"/>
    </source>
</evidence>
<dbReference type="Pfam" id="PF00023">
    <property type="entry name" value="Ank"/>
    <property type="match status" value="1"/>
</dbReference>
<protein>
    <submittedName>
        <fullName evidence="2">Uncharacterized protein</fullName>
    </submittedName>
</protein>
<reference evidence="2" key="1">
    <citation type="submission" date="2024-06" db="EMBL/GenBank/DDBJ databases">
        <title>Genome assembly of the Polyergus mexicanus.</title>
        <authorList>
            <person name="Cash E."/>
            <person name="Tustsui N.D."/>
            <person name="Ward P."/>
            <person name="Nguyen O."/>
            <person name="Sahasrabudhe R."/>
            <person name="Fairbairn C.W."/>
            <person name="Seligmann W.E."/>
            <person name="Sacco S."/>
            <person name="Beraut E."/>
            <person name="Miller C."/>
            <person name="Toffelmier E."/>
            <person name="Shaffer H.B."/>
        </authorList>
    </citation>
    <scope>NUCLEOTIDE SEQUENCE</scope>
    <source>
        <strain evidence="2">NDT 795.1</strain>
    </source>
</reference>
<dbReference type="SUPFAM" id="SSF48403">
    <property type="entry name" value="Ankyrin repeat"/>
    <property type="match status" value="1"/>
</dbReference>
<feature type="repeat" description="ANK" evidence="1">
    <location>
        <begin position="1"/>
        <end position="26"/>
    </location>
</feature>
<organism evidence="2">
    <name type="scientific">Wolbachia endosymbiont of Polyergus mexicanus</name>
    <dbReference type="NCBI Taxonomy" id="3171167"/>
    <lineage>
        <taxon>Bacteria</taxon>
        <taxon>Pseudomonadati</taxon>
        <taxon>Pseudomonadota</taxon>
        <taxon>Alphaproteobacteria</taxon>
        <taxon>Rickettsiales</taxon>
        <taxon>Anaplasmataceae</taxon>
        <taxon>Wolbachieae</taxon>
        <taxon>Wolbachia</taxon>
    </lineage>
</organism>
<proteinExistence type="predicted"/>
<evidence type="ECO:0000313" key="2">
    <source>
        <dbReference type="EMBL" id="XCA33059.1"/>
    </source>
</evidence>
<dbReference type="InterPro" id="IPR002110">
    <property type="entry name" value="Ankyrin_rpt"/>
</dbReference>
<gene>
    <name evidence="2" type="ORF">ABS808_04635</name>
</gene>